<evidence type="ECO:0000259" key="5">
    <source>
        <dbReference type="PROSITE" id="PS50137"/>
    </source>
</evidence>
<reference evidence="6 7" key="1">
    <citation type="journal article" date="2011" name="Science">
        <title>The ecoresponsive genome of Daphnia pulex.</title>
        <authorList>
            <person name="Colbourne J.K."/>
            <person name="Pfrender M.E."/>
            <person name="Gilbert D."/>
            <person name="Thomas W.K."/>
            <person name="Tucker A."/>
            <person name="Oakley T.H."/>
            <person name="Tokishita S."/>
            <person name="Aerts A."/>
            <person name="Arnold G.J."/>
            <person name="Basu M.K."/>
            <person name="Bauer D.J."/>
            <person name="Caceres C.E."/>
            <person name="Carmel L."/>
            <person name="Casola C."/>
            <person name="Choi J.H."/>
            <person name="Detter J.C."/>
            <person name="Dong Q."/>
            <person name="Dusheyko S."/>
            <person name="Eads B.D."/>
            <person name="Frohlich T."/>
            <person name="Geiler-Samerotte K.A."/>
            <person name="Gerlach D."/>
            <person name="Hatcher P."/>
            <person name="Jogdeo S."/>
            <person name="Krijgsveld J."/>
            <person name="Kriventseva E.V."/>
            <person name="Kultz D."/>
            <person name="Laforsch C."/>
            <person name="Lindquist E."/>
            <person name="Lopez J."/>
            <person name="Manak J.R."/>
            <person name="Muller J."/>
            <person name="Pangilinan J."/>
            <person name="Patwardhan R.P."/>
            <person name="Pitluck S."/>
            <person name="Pritham E.J."/>
            <person name="Rechtsteiner A."/>
            <person name="Rho M."/>
            <person name="Rogozin I.B."/>
            <person name="Sakarya O."/>
            <person name="Salamov A."/>
            <person name="Schaack S."/>
            <person name="Shapiro H."/>
            <person name="Shiga Y."/>
            <person name="Skalitzky C."/>
            <person name="Smith Z."/>
            <person name="Souvorov A."/>
            <person name="Sung W."/>
            <person name="Tang Z."/>
            <person name="Tsuchiya D."/>
            <person name="Tu H."/>
            <person name="Vos H."/>
            <person name="Wang M."/>
            <person name="Wolf Y.I."/>
            <person name="Yamagata H."/>
            <person name="Yamada T."/>
            <person name="Ye Y."/>
            <person name="Shaw J.R."/>
            <person name="Andrews J."/>
            <person name="Crease T.J."/>
            <person name="Tang H."/>
            <person name="Lucas S.M."/>
            <person name="Robertson H.M."/>
            <person name="Bork P."/>
            <person name="Koonin E.V."/>
            <person name="Zdobnov E.M."/>
            <person name="Grigoriev I.V."/>
            <person name="Lynch M."/>
            <person name="Boore J.L."/>
        </authorList>
    </citation>
    <scope>NUCLEOTIDE SEQUENCE [LARGE SCALE GENOMIC DNA]</scope>
</reference>
<dbReference type="CDD" id="cd19857">
    <property type="entry name" value="DSRM_STAU_rpt1"/>
    <property type="match status" value="1"/>
</dbReference>
<dbReference type="PANTHER" id="PTHR46054:SF3">
    <property type="entry name" value="MATERNAL EFFECT PROTEIN STAUFEN"/>
    <property type="match status" value="1"/>
</dbReference>
<dbReference type="GO" id="GO:0032839">
    <property type="term" value="C:dendrite cytoplasm"/>
    <property type="evidence" value="ECO:0007669"/>
    <property type="project" value="GOC"/>
</dbReference>
<dbReference type="Proteomes" id="UP000000305">
    <property type="component" value="Unassembled WGS sequence"/>
</dbReference>
<sequence>MNNVQERSAYESIGRNRDVKDQVFEPNWKMSGAAQEALIPVQGLELKNTIEEIHKIETFENIGCIEKDNQCESTDDTDFSMGLQDKSEQTGKKKTPMCLVNELARHHKIQPQYRLTEESGPAHQKTFVVNLKLGEEQYSATGQSIKKAQHAAAELALKKTDYQVPEPKPKVKCMSNSQCDKPITPTVELNALAMKLNFQPVYTNLAPLSIKSKMQEDSEQSPVCKGDFRLNQVDQNERFLNADFQRQHTHTSQRFPSSSNQRYYFNRYQQAPVTHRVTLAVGHVFVTGEGLQPQAARHHAAQQALEQLRGQTLIDKVQLDEAAVISEANTDSDLKSPVSLVHELALKLNLTVEFTVLNESGPPHMRNFIVQCKLGEVTTQGEGNCKKVAKRKAAEIMIDELKKVHPNGVLRPLEENNVSPPRIRVKNKSTIARKKPRNLVKDVTSASNGCLGTKPQDPISQLVQLQQARKEKEPVFTVLSERGIPRQSPEFVVEVAVGSVTATGVGTKKKDAKRAAALKALDALGDSSKSSASSDTSVAVETLLQDAPLSNSNCTGRQMVPGLLLLGGGQSRKIDSPFITNSSTATGIKETTQPSRPPKTSGGLRPEIRLRYLAQVLEYEVEFSDFPKGKKGDFVSLVTLNTNPPQVSHGLGATLEEAHDNAASNMMKLLSEGSQDDTVGPNKENADQRSTGPQ</sequence>
<feature type="domain" description="DRBM" evidence="5">
    <location>
        <begin position="95"/>
        <end position="162"/>
    </location>
</feature>
<evidence type="ECO:0000256" key="4">
    <source>
        <dbReference type="SAM" id="MobiDB-lite"/>
    </source>
</evidence>
<dbReference type="GO" id="GO:0007281">
    <property type="term" value="P:germ cell development"/>
    <property type="evidence" value="ECO:0000318"/>
    <property type="project" value="GO_Central"/>
</dbReference>
<dbReference type="FunCoup" id="E9H109">
    <property type="interactions" value="531"/>
</dbReference>
<dbReference type="InterPro" id="IPR032478">
    <property type="entry name" value="Staufen_C"/>
</dbReference>
<dbReference type="CDD" id="cd19861">
    <property type="entry name" value="DSRM_STAU_rpt5"/>
    <property type="match status" value="1"/>
</dbReference>
<dbReference type="Pfam" id="PF00035">
    <property type="entry name" value="dsrm"/>
    <property type="match status" value="3"/>
</dbReference>
<evidence type="ECO:0000256" key="1">
    <source>
        <dbReference type="ARBA" id="ARBA00022737"/>
    </source>
</evidence>
<dbReference type="OrthoDB" id="10037267at2759"/>
<dbReference type="GO" id="GO:0098964">
    <property type="term" value="P:anterograde dendritic transport of messenger ribonucleoprotein complex"/>
    <property type="evidence" value="ECO:0000318"/>
    <property type="project" value="GO_Central"/>
</dbReference>
<dbReference type="SMART" id="SM00358">
    <property type="entry name" value="DSRM"/>
    <property type="match status" value="3"/>
</dbReference>
<dbReference type="EMBL" id="GL732582">
    <property type="protein sequence ID" value="EFX74549.1"/>
    <property type="molecule type" value="Genomic_DNA"/>
</dbReference>
<dbReference type="InterPro" id="IPR014720">
    <property type="entry name" value="dsRBD_dom"/>
</dbReference>
<feature type="region of interest" description="Disordered" evidence="4">
    <location>
        <begin position="669"/>
        <end position="694"/>
    </location>
</feature>
<evidence type="ECO:0000256" key="3">
    <source>
        <dbReference type="PROSITE-ProRule" id="PRU00266"/>
    </source>
</evidence>
<feature type="domain" description="DRBM" evidence="5">
    <location>
        <begin position="336"/>
        <end position="403"/>
    </location>
</feature>
<dbReference type="KEGG" id="dpx:DAPPUDRAFT_324210"/>
<organism evidence="6 7">
    <name type="scientific">Daphnia pulex</name>
    <name type="common">Water flea</name>
    <dbReference type="NCBI Taxonomy" id="6669"/>
    <lineage>
        <taxon>Eukaryota</taxon>
        <taxon>Metazoa</taxon>
        <taxon>Ecdysozoa</taxon>
        <taxon>Arthropoda</taxon>
        <taxon>Crustacea</taxon>
        <taxon>Branchiopoda</taxon>
        <taxon>Diplostraca</taxon>
        <taxon>Cladocera</taxon>
        <taxon>Anomopoda</taxon>
        <taxon>Daphniidae</taxon>
        <taxon>Daphnia</taxon>
    </lineage>
</organism>
<proteinExistence type="predicted"/>
<dbReference type="eggNOG" id="KOG3732">
    <property type="taxonomic scope" value="Eukaryota"/>
</dbReference>
<dbReference type="GO" id="GO:0008298">
    <property type="term" value="P:intracellular mRNA localization"/>
    <property type="evidence" value="ECO:0000318"/>
    <property type="project" value="GO_Central"/>
</dbReference>
<gene>
    <name evidence="6" type="ORF">DAPPUDRAFT_324210</name>
</gene>
<dbReference type="CDD" id="cd19859">
    <property type="entry name" value="DSRM_STAU_rpt3"/>
    <property type="match status" value="1"/>
</dbReference>
<dbReference type="InterPro" id="IPR051740">
    <property type="entry name" value="DRBM-containing_protein"/>
</dbReference>
<keyword evidence="2 3" id="KW-0694">RNA-binding</keyword>
<feature type="region of interest" description="Disordered" evidence="4">
    <location>
        <begin position="577"/>
        <end position="604"/>
    </location>
</feature>
<dbReference type="OMA" id="GMTHITE"/>
<protein>
    <recommendedName>
        <fullName evidence="5">DRBM domain-containing protein</fullName>
    </recommendedName>
</protein>
<dbReference type="Gene3D" id="3.30.160.20">
    <property type="match status" value="5"/>
</dbReference>
<evidence type="ECO:0000313" key="7">
    <source>
        <dbReference type="Proteomes" id="UP000000305"/>
    </source>
</evidence>
<dbReference type="Pfam" id="PF16482">
    <property type="entry name" value="Staufen_C"/>
    <property type="match status" value="1"/>
</dbReference>
<dbReference type="HOGENOM" id="CLU_009602_1_0_1"/>
<dbReference type="GO" id="GO:0003729">
    <property type="term" value="F:mRNA binding"/>
    <property type="evidence" value="ECO:0000318"/>
    <property type="project" value="GO_Central"/>
</dbReference>
<evidence type="ECO:0000256" key="2">
    <source>
        <dbReference type="ARBA" id="ARBA00022884"/>
    </source>
</evidence>
<dbReference type="PROSITE" id="PS50137">
    <property type="entry name" value="DS_RBD"/>
    <property type="match status" value="3"/>
</dbReference>
<dbReference type="FunFam" id="3.30.160.20:FF:000007">
    <property type="entry name" value="Double-stranded RNA-binding protein Staufen homolog 1"/>
    <property type="match status" value="2"/>
</dbReference>
<dbReference type="GO" id="GO:0010494">
    <property type="term" value="C:cytoplasmic stress granule"/>
    <property type="evidence" value="ECO:0000318"/>
    <property type="project" value="GO_Central"/>
</dbReference>
<feature type="compositionally biased region" description="Polar residues" evidence="4">
    <location>
        <begin position="578"/>
        <end position="594"/>
    </location>
</feature>
<dbReference type="CDD" id="cd19860">
    <property type="entry name" value="DSRM_STAU_rpt4"/>
    <property type="match status" value="1"/>
</dbReference>
<dbReference type="STRING" id="6669.E9H109"/>
<dbReference type="InParanoid" id="E9H109"/>
<dbReference type="GO" id="GO:0035418">
    <property type="term" value="P:protein localization to synapse"/>
    <property type="evidence" value="ECO:0000318"/>
    <property type="project" value="GO_Central"/>
</dbReference>
<dbReference type="GO" id="GO:0043025">
    <property type="term" value="C:neuronal cell body"/>
    <property type="evidence" value="ECO:0000318"/>
    <property type="project" value="GO_Central"/>
</dbReference>
<dbReference type="GO" id="GO:0043005">
    <property type="term" value="C:neuron projection"/>
    <property type="evidence" value="ECO:0000318"/>
    <property type="project" value="GO_Central"/>
</dbReference>
<dbReference type="PANTHER" id="PTHR46054">
    <property type="entry name" value="MATERNAL EFFECT PROTEIN STAUFEN"/>
    <property type="match status" value="1"/>
</dbReference>
<dbReference type="SUPFAM" id="SSF54768">
    <property type="entry name" value="dsRNA-binding domain-like"/>
    <property type="match status" value="5"/>
</dbReference>
<dbReference type="GO" id="GO:0003725">
    <property type="term" value="F:double-stranded RNA binding"/>
    <property type="evidence" value="ECO:0000318"/>
    <property type="project" value="GO_Central"/>
</dbReference>
<keyword evidence="1" id="KW-0677">Repeat</keyword>
<accession>E9H109</accession>
<dbReference type="GO" id="GO:0005886">
    <property type="term" value="C:plasma membrane"/>
    <property type="evidence" value="ECO:0000318"/>
    <property type="project" value="GO_Central"/>
</dbReference>
<feature type="domain" description="DRBM" evidence="5">
    <location>
        <begin position="457"/>
        <end position="526"/>
    </location>
</feature>
<keyword evidence="7" id="KW-1185">Reference proteome</keyword>
<name>E9H109_DAPPU</name>
<dbReference type="AlphaFoldDB" id="E9H109"/>
<evidence type="ECO:0000313" key="6">
    <source>
        <dbReference type="EMBL" id="EFX74549.1"/>
    </source>
</evidence>